<feature type="chain" id="PRO_5004622989" evidence="1">
    <location>
        <begin position="34"/>
        <end position="350"/>
    </location>
</feature>
<evidence type="ECO:0000313" key="2">
    <source>
        <dbReference type="EMBL" id="ERI10422.1"/>
    </source>
</evidence>
<dbReference type="EMBL" id="AWSJ01000094">
    <property type="protein sequence ID" value="ERI10422.1"/>
    <property type="molecule type" value="Genomic_DNA"/>
</dbReference>
<evidence type="ECO:0000313" key="3">
    <source>
        <dbReference type="Proteomes" id="UP000016511"/>
    </source>
</evidence>
<organism evidence="2 3">
    <name type="scientific">Aneurinibacillus aneurinilyticus ATCC 12856</name>
    <dbReference type="NCBI Taxonomy" id="649747"/>
    <lineage>
        <taxon>Bacteria</taxon>
        <taxon>Bacillati</taxon>
        <taxon>Bacillota</taxon>
        <taxon>Bacilli</taxon>
        <taxon>Bacillales</taxon>
        <taxon>Paenibacillaceae</taxon>
        <taxon>Aneurinibacillus group</taxon>
        <taxon>Aneurinibacillus</taxon>
    </lineage>
</organism>
<sequence length="350" mass="39829">MFMIKTFQKKSYRWSALGLASLFALSSVSLVNAKETGQYSQESLDANLPSSPLIAAEVNRSSFATEQESNPIQQKERMIEQAKSFSFKEWTVDEIMAQKGMKSALESFYDQFPRTKAYKIMGSKEQRIEDNKEKNGVHLLLISEGKESFVLTFDTKAEKITNYFQVVMNIPKSELPTTVQASLDKVYSLSPEVKNLKLYRSNMYFSTIKGGDQLKKYSLGFNESGKRGKGKTNDKGFSIRFDETGKVRDFVFERLPLVNLKGNTKEEKAQDLLKRLYGGEANEYKIEKVNEISKDDSNNKDNEDSKIGSIVFTSTSPEKDAFMVLFNTKGELIMSSVSIPDFLEYQMMFE</sequence>
<reference evidence="2 3" key="1">
    <citation type="submission" date="2013-08" db="EMBL/GenBank/DDBJ databases">
        <authorList>
            <person name="Weinstock G."/>
            <person name="Sodergren E."/>
            <person name="Wylie T."/>
            <person name="Fulton L."/>
            <person name="Fulton R."/>
            <person name="Fronick C."/>
            <person name="O'Laughlin M."/>
            <person name="Godfrey J."/>
            <person name="Miner T."/>
            <person name="Herter B."/>
            <person name="Appelbaum E."/>
            <person name="Cordes M."/>
            <person name="Lek S."/>
            <person name="Wollam A."/>
            <person name="Pepin K.H."/>
            <person name="Palsikar V.B."/>
            <person name="Mitreva M."/>
            <person name="Wilson R.K."/>
        </authorList>
    </citation>
    <scope>NUCLEOTIDE SEQUENCE [LARGE SCALE GENOMIC DNA]</scope>
    <source>
        <strain evidence="2 3">ATCC 12856</strain>
    </source>
</reference>
<name>U1YEA1_ANEAE</name>
<dbReference type="Proteomes" id="UP000016511">
    <property type="component" value="Unassembled WGS sequence"/>
</dbReference>
<dbReference type="PATRIC" id="fig|649747.3.peg.1349"/>
<gene>
    <name evidence="2" type="ORF">HMPREF0083_01484</name>
</gene>
<protein>
    <submittedName>
        <fullName evidence="2">Uncharacterized protein</fullName>
    </submittedName>
</protein>
<accession>U1YEA1</accession>
<proteinExistence type="predicted"/>
<dbReference type="AlphaFoldDB" id="U1YEA1"/>
<evidence type="ECO:0000256" key="1">
    <source>
        <dbReference type="SAM" id="SignalP"/>
    </source>
</evidence>
<keyword evidence="1" id="KW-0732">Signal</keyword>
<keyword evidence="3" id="KW-1185">Reference proteome</keyword>
<comment type="caution">
    <text evidence="2">The sequence shown here is derived from an EMBL/GenBank/DDBJ whole genome shotgun (WGS) entry which is preliminary data.</text>
</comment>
<feature type="signal peptide" evidence="1">
    <location>
        <begin position="1"/>
        <end position="33"/>
    </location>
</feature>
<dbReference type="HOGENOM" id="CLU_965230_0_0_9"/>